<evidence type="ECO:0000259" key="5">
    <source>
        <dbReference type="Pfam" id="PF00496"/>
    </source>
</evidence>
<name>A0A6J4P0T5_9RHOB</name>
<dbReference type="InterPro" id="IPR000914">
    <property type="entry name" value="SBP_5_dom"/>
</dbReference>
<gene>
    <name evidence="6" type="ORF">AVDCRST_MAG15-1621</name>
</gene>
<dbReference type="GO" id="GO:0042884">
    <property type="term" value="P:microcin transport"/>
    <property type="evidence" value="ECO:0007669"/>
    <property type="project" value="TreeGrafter"/>
</dbReference>
<evidence type="ECO:0000256" key="4">
    <source>
        <dbReference type="SAM" id="SignalP"/>
    </source>
</evidence>
<dbReference type="CDD" id="cd08497">
    <property type="entry name" value="MbnE-like"/>
    <property type="match status" value="1"/>
</dbReference>
<dbReference type="GO" id="GO:0030288">
    <property type="term" value="C:outer membrane-bounded periplasmic space"/>
    <property type="evidence" value="ECO:0007669"/>
    <property type="project" value="TreeGrafter"/>
</dbReference>
<dbReference type="PIRSF" id="PIRSF002741">
    <property type="entry name" value="MppA"/>
    <property type="match status" value="1"/>
</dbReference>
<evidence type="ECO:0000256" key="2">
    <source>
        <dbReference type="ARBA" id="ARBA00005695"/>
    </source>
</evidence>
<feature type="chain" id="PRO_5026790890" evidence="4">
    <location>
        <begin position="26"/>
        <end position="608"/>
    </location>
</feature>
<comment type="similarity">
    <text evidence="2">Belongs to the bacterial solute-binding protein 5 family.</text>
</comment>
<evidence type="ECO:0000256" key="1">
    <source>
        <dbReference type="ARBA" id="ARBA00004418"/>
    </source>
</evidence>
<dbReference type="Gene3D" id="3.10.105.10">
    <property type="entry name" value="Dipeptide-binding Protein, Domain 3"/>
    <property type="match status" value="1"/>
</dbReference>
<sequence length="608" mass="67343">MMHAIFTRLRQGGATALLLCSAAWAEPMQGIAMYGEPALPPDFDHLPYVNPDAPKGGEIVSAVIGGYDSLNPYILKGNIPWQLSQLMTETLMGRTLDEPFTLYPLLAETVETAPDRSWVEFTLNPNARFSNGDPVTVEDVIWSYETLGTQGHPRFLTFWSKVEAIEPVGERGIRITFNTQDRELAMLAGLRPILQKSQWEGVDFANADGLEMIPITSGPYVVESFEPGRNVVLRRDPDYWGADIPFRRGTMNLDEVRIEFFGDETAAFEAFKTGEVTIWRETNPAKWATEYDFPLVQEGEVVLEEIAHQRPTGMTGLVMNTRDPLFSDVNVRDALILAFNFEFINEAQTGGAQPRIQSYFDNSPLGMEPGTPATGRVAEMLAQYEADLPPGAMEGYALPVSDGSERNRANVAAALDRLAEADWTVGEDGVLKNAAGEPFTFEILLENGSSEVASVVDMYVQGLERLGMQVTVTSVDAAQYKERTDAYDFDMTYYRRALSLSPGNEQTLYWGSSSADAPGGRNLMGAKSPAIDGLVNTLLTSESNEDFVAAAQALDRVLTAERYVIPFYQWNAAFIGHADELQHPETVPLMGDWSGWEPDVWWYEEAAQ</sequence>
<dbReference type="AlphaFoldDB" id="A0A6J4P0T5"/>
<feature type="signal peptide" evidence="4">
    <location>
        <begin position="1"/>
        <end position="25"/>
    </location>
</feature>
<dbReference type="Pfam" id="PF00496">
    <property type="entry name" value="SBP_bac_5"/>
    <property type="match status" value="1"/>
</dbReference>
<comment type="subcellular location">
    <subcellularLocation>
        <location evidence="1">Periplasm</location>
    </subcellularLocation>
</comment>
<dbReference type="PANTHER" id="PTHR30290">
    <property type="entry name" value="PERIPLASMIC BINDING COMPONENT OF ABC TRANSPORTER"/>
    <property type="match status" value="1"/>
</dbReference>
<dbReference type="InterPro" id="IPR039424">
    <property type="entry name" value="SBP_5"/>
</dbReference>
<accession>A0A6J4P0T5</accession>
<evidence type="ECO:0000256" key="3">
    <source>
        <dbReference type="ARBA" id="ARBA00022729"/>
    </source>
</evidence>
<dbReference type="PANTHER" id="PTHR30290:SF64">
    <property type="entry name" value="ABC TRANSPORTER PERIPLASMIC BINDING PROTEIN"/>
    <property type="match status" value="1"/>
</dbReference>
<organism evidence="6">
    <name type="scientific">uncultured Rubellimicrobium sp</name>
    <dbReference type="NCBI Taxonomy" id="543078"/>
    <lineage>
        <taxon>Bacteria</taxon>
        <taxon>Pseudomonadati</taxon>
        <taxon>Pseudomonadota</taxon>
        <taxon>Alphaproteobacteria</taxon>
        <taxon>Rhodobacterales</taxon>
        <taxon>Roseobacteraceae</taxon>
        <taxon>Rubellimicrobium</taxon>
        <taxon>environmental samples</taxon>
    </lineage>
</organism>
<dbReference type="SUPFAM" id="SSF53850">
    <property type="entry name" value="Periplasmic binding protein-like II"/>
    <property type="match status" value="1"/>
</dbReference>
<protein>
    <submittedName>
        <fullName evidence="6">ABC transporter, substrate-binding protein (Cluster 5, nickel/peptides/opines)</fullName>
    </submittedName>
</protein>
<keyword evidence="3 4" id="KW-0732">Signal</keyword>
<feature type="domain" description="Solute-binding protein family 5" evidence="5">
    <location>
        <begin position="102"/>
        <end position="514"/>
    </location>
</feature>
<dbReference type="Gene3D" id="3.40.190.10">
    <property type="entry name" value="Periplasmic binding protein-like II"/>
    <property type="match status" value="1"/>
</dbReference>
<evidence type="ECO:0000313" key="6">
    <source>
        <dbReference type="EMBL" id="CAA9400594.1"/>
    </source>
</evidence>
<dbReference type="InterPro" id="IPR030678">
    <property type="entry name" value="Peptide/Ni-bd"/>
</dbReference>
<dbReference type="GO" id="GO:1904680">
    <property type="term" value="F:peptide transmembrane transporter activity"/>
    <property type="evidence" value="ECO:0007669"/>
    <property type="project" value="TreeGrafter"/>
</dbReference>
<reference evidence="6" key="1">
    <citation type="submission" date="2020-02" db="EMBL/GenBank/DDBJ databases">
        <authorList>
            <person name="Meier V. D."/>
        </authorList>
    </citation>
    <scope>NUCLEOTIDE SEQUENCE</scope>
    <source>
        <strain evidence="6">AVDCRST_MAG15</strain>
    </source>
</reference>
<dbReference type="GO" id="GO:0015833">
    <property type="term" value="P:peptide transport"/>
    <property type="evidence" value="ECO:0007669"/>
    <property type="project" value="TreeGrafter"/>
</dbReference>
<dbReference type="EMBL" id="CADCUU010000137">
    <property type="protein sequence ID" value="CAA9400594.1"/>
    <property type="molecule type" value="Genomic_DNA"/>
</dbReference>
<dbReference type="GO" id="GO:0043190">
    <property type="term" value="C:ATP-binding cassette (ABC) transporter complex"/>
    <property type="evidence" value="ECO:0007669"/>
    <property type="project" value="InterPro"/>
</dbReference>
<proteinExistence type="inferred from homology"/>